<reference evidence="2" key="1">
    <citation type="submission" date="2020-11" db="EMBL/GenBank/DDBJ databases">
        <title>Multidrug resistant novel bacterium Savagea serpentis sp. nov., isolated from the scats of a vine snake (Ahaetulla nasuta).</title>
        <authorList>
            <person name="Venkata Ramana V."/>
            <person name="Vikas Patil S."/>
            <person name="Yogita Lugani V."/>
        </authorList>
    </citation>
    <scope>NUCLEOTIDE SEQUENCE</scope>
    <source>
        <strain evidence="2">SN6</strain>
    </source>
</reference>
<sequence>MISIETEEQFYEVIQGENVLVKFQAGWCPDCVRMDHFIDPIMEKYNMYTWYDVNRDVLPEIAQKYEVMGIPSLLIFNNNEKTAHLHSAKAKTPEQVTQFLDDVTK</sequence>
<dbReference type="Gene3D" id="3.40.30.10">
    <property type="entry name" value="Glutaredoxin"/>
    <property type="match status" value="1"/>
</dbReference>
<dbReference type="Proteomes" id="UP000622653">
    <property type="component" value="Unassembled WGS sequence"/>
</dbReference>
<dbReference type="PROSITE" id="PS51352">
    <property type="entry name" value="THIOREDOXIN_2"/>
    <property type="match status" value="1"/>
</dbReference>
<evidence type="ECO:0000313" key="3">
    <source>
        <dbReference type="Proteomes" id="UP000622653"/>
    </source>
</evidence>
<name>A0A8J7G5S3_9BACL</name>
<dbReference type="GO" id="GO:0005829">
    <property type="term" value="C:cytosol"/>
    <property type="evidence" value="ECO:0007669"/>
    <property type="project" value="TreeGrafter"/>
</dbReference>
<evidence type="ECO:0000313" key="2">
    <source>
        <dbReference type="EMBL" id="MBF4501912.1"/>
    </source>
</evidence>
<dbReference type="CDD" id="cd02947">
    <property type="entry name" value="TRX_family"/>
    <property type="match status" value="1"/>
</dbReference>
<gene>
    <name evidence="2" type="ORF">IRY55_11105</name>
</gene>
<keyword evidence="3" id="KW-1185">Reference proteome</keyword>
<dbReference type="GO" id="GO:0015035">
    <property type="term" value="F:protein-disulfide reductase activity"/>
    <property type="evidence" value="ECO:0007669"/>
    <property type="project" value="TreeGrafter"/>
</dbReference>
<dbReference type="PANTHER" id="PTHR45663:SF6">
    <property type="entry name" value="THIOREDOXIN-LIKE PROTEIN YDBP"/>
    <property type="match status" value="1"/>
</dbReference>
<dbReference type="RefSeq" id="WP_194563392.1">
    <property type="nucleotide sequence ID" value="NZ_JADKPV010000006.1"/>
</dbReference>
<dbReference type="AlphaFoldDB" id="A0A8J7G5S3"/>
<dbReference type="Pfam" id="PF00085">
    <property type="entry name" value="Thioredoxin"/>
    <property type="match status" value="1"/>
</dbReference>
<comment type="caution">
    <text evidence="2">The sequence shown here is derived from an EMBL/GenBank/DDBJ whole genome shotgun (WGS) entry which is preliminary data.</text>
</comment>
<proteinExistence type="predicted"/>
<dbReference type="SUPFAM" id="SSF52833">
    <property type="entry name" value="Thioredoxin-like"/>
    <property type="match status" value="1"/>
</dbReference>
<organism evidence="2 3">
    <name type="scientific">Savagea serpentis</name>
    <dbReference type="NCBI Taxonomy" id="2785297"/>
    <lineage>
        <taxon>Bacteria</taxon>
        <taxon>Bacillati</taxon>
        <taxon>Bacillota</taxon>
        <taxon>Bacilli</taxon>
        <taxon>Bacillales</taxon>
        <taxon>Caryophanaceae</taxon>
        <taxon>Savagea</taxon>
    </lineage>
</organism>
<dbReference type="EMBL" id="JADKPV010000006">
    <property type="protein sequence ID" value="MBF4501912.1"/>
    <property type="molecule type" value="Genomic_DNA"/>
</dbReference>
<dbReference type="PANTHER" id="PTHR45663">
    <property type="entry name" value="GEO12009P1"/>
    <property type="match status" value="1"/>
</dbReference>
<dbReference type="InterPro" id="IPR013766">
    <property type="entry name" value="Thioredoxin_domain"/>
</dbReference>
<dbReference type="GO" id="GO:0045454">
    <property type="term" value="P:cell redox homeostasis"/>
    <property type="evidence" value="ECO:0007669"/>
    <property type="project" value="TreeGrafter"/>
</dbReference>
<protein>
    <submittedName>
        <fullName evidence="2">Thioredoxin family protein</fullName>
    </submittedName>
</protein>
<accession>A0A8J7G5S3</accession>
<feature type="domain" description="Thioredoxin" evidence="1">
    <location>
        <begin position="1"/>
        <end position="105"/>
    </location>
</feature>
<evidence type="ECO:0000259" key="1">
    <source>
        <dbReference type="PROSITE" id="PS51352"/>
    </source>
</evidence>
<dbReference type="InterPro" id="IPR036249">
    <property type="entry name" value="Thioredoxin-like_sf"/>
</dbReference>